<reference evidence="1" key="1">
    <citation type="journal article" date="2015" name="Nature">
        <title>Complex archaea that bridge the gap between prokaryotes and eukaryotes.</title>
        <authorList>
            <person name="Spang A."/>
            <person name="Saw J.H."/>
            <person name="Jorgensen S.L."/>
            <person name="Zaremba-Niedzwiedzka K."/>
            <person name="Martijn J."/>
            <person name="Lind A.E."/>
            <person name="van Eijk R."/>
            <person name="Schleper C."/>
            <person name="Guy L."/>
            <person name="Ettema T.J."/>
        </authorList>
    </citation>
    <scope>NUCLEOTIDE SEQUENCE</scope>
</reference>
<protein>
    <submittedName>
        <fullName evidence="1">Uncharacterized protein</fullName>
    </submittedName>
</protein>
<dbReference type="AlphaFoldDB" id="A0A0F9BDY0"/>
<comment type="caution">
    <text evidence="1">The sequence shown here is derived from an EMBL/GenBank/DDBJ whole genome shotgun (WGS) entry which is preliminary data.</text>
</comment>
<accession>A0A0F9BDY0</accession>
<organism evidence="1">
    <name type="scientific">marine sediment metagenome</name>
    <dbReference type="NCBI Taxonomy" id="412755"/>
    <lineage>
        <taxon>unclassified sequences</taxon>
        <taxon>metagenomes</taxon>
        <taxon>ecological metagenomes</taxon>
    </lineage>
</organism>
<sequence length="66" mass="7444">MPNVYAVAWKALKARIAKSRRRSISKADLVQWQLEALEQATDEYAEAAAPTIVVNPERYIGEQEKA</sequence>
<proteinExistence type="predicted"/>
<name>A0A0F9BDY0_9ZZZZ</name>
<dbReference type="EMBL" id="LAZR01041408">
    <property type="protein sequence ID" value="KKL12072.1"/>
    <property type="molecule type" value="Genomic_DNA"/>
</dbReference>
<gene>
    <name evidence="1" type="ORF">LCGC14_2539470</name>
</gene>
<evidence type="ECO:0000313" key="1">
    <source>
        <dbReference type="EMBL" id="KKL12072.1"/>
    </source>
</evidence>